<sequence>MSSSAIFLQSAAYKKIMSYKVDLGNYKDGLIGGVNGLQQSSTRFGSPMFMNAESKYRVLNPVTGHAGLDQPIMSSCSKEQHSEYDTGSYKGIRYRPELDRFISEIRPALPRKRKIWLGTYRTAAEAATAFDVGIFYTGKKIPFNFPETAKLLPPLDENLTQDERHVAIQKRAKLAAAAKLQQQQEGNMNSFSSSEHLHMSSHEQEHHIRSSWSSNSQYEHDEQPEINVRYCHHNSSSNYSQEHPSSSASPASYNMPKFYQFLEQSHEQSLNCTTLHRSRGN</sequence>
<feature type="compositionally biased region" description="Basic and acidic residues" evidence="8">
    <location>
        <begin position="195"/>
        <end position="208"/>
    </location>
</feature>
<keyword evidence="4" id="KW-0010">Activator</keyword>
<comment type="subcellular location">
    <subcellularLocation>
        <location evidence="1">Nucleus</location>
    </subcellularLocation>
</comment>
<dbReference type="SMART" id="SM00380">
    <property type="entry name" value="AP2"/>
    <property type="match status" value="1"/>
</dbReference>
<evidence type="ECO:0000256" key="8">
    <source>
        <dbReference type="SAM" id="MobiDB-lite"/>
    </source>
</evidence>
<name>A0ABP0TVE1_9BRYO</name>
<dbReference type="Gene3D" id="3.30.730.10">
    <property type="entry name" value="AP2/ERF domain"/>
    <property type="match status" value="1"/>
</dbReference>
<evidence type="ECO:0000256" key="4">
    <source>
        <dbReference type="ARBA" id="ARBA00023159"/>
    </source>
</evidence>
<protein>
    <recommendedName>
        <fullName evidence="9">AP2/ERF domain-containing protein</fullName>
    </recommendedName>
</protein>
<evidence type="ECO:0000259" key="9">
    <source>
        <dbReference type="PROSITE" id="PS51032"/>
    </source>
</evidence>
<evidence type="ECO:0000256" key="5">
    <source>
        <dbReference type="ARBA" id="ARBA00023163"/>
    </source>
</evidence>
<evidence type="ECO:0000313" key="11">
    <source>
        <dbReference type="Proteomes" id="UP001497512"/>
    </source>
</evidence>
<dbReference type="InterPro" id="IPR036955">
    <property type="entry name" value="AP2/ERF_dom_sf"/>
</dbReference>
<keyword evidence="3" id="KW-0238">DNA-binding</keyword>
<evidence type="ECO:0000256" key="7">
    <source>
        <dbReference type="ARBA" id="ARBA00024343"/>
    </source>
</evidence>
<keyword evidence="11" id="KW-1185">Reference proteome</keyword>
<dbReference type="SUPFAM" id="SSF54171">
    <property type="entry name" value="DNA-binding domain"/>
    <property type="match status" value="1"/>
</dbReference>
<feature type="domain" description="AP2/ERF" evidence="9">
    <location>
        <begin position="88"/>
        <end position="146"/>
    </location>
</feature>
<feature type="compositionally biased region" description="Low complexity" evidence="8">
    <location>
        <begin position="178"/>
        <end position="194"/>
    </location>
</feature>
<evidence type="ECO:0000313" key="10">
    <source>
        <dbReference type="EMBL" id="CAK9205549.1"/>
    </source>
</evidence>
<feature type="region of interest" description="Disordered" evidence="8">
    <location>
        <begin position="178"/>
        <end position="221"/>
    </location>
</feature>
<dbReference type="Proteomes" id="UP001497512">
    <property type="component" value="Chromosome 15"/>
</dbReference>
<dbReference type="PROSITE" id="PS51032">
    <property type="entry name" value="AP2_ERF"/>
    <property type="match status" value="1"/>
</dbReference>
<evidence type="ECO:0000256" key="1">
    <source>
        <dbReference type="ARBA" id="ARBA00004123"/>
    </source>
</evidence>
<evidence type="ECO:0000256" key="6">
    <source>
        <dbReference type="ARBA" id="ARBA00023242"/>
    </source>
</evidence>
<dbReference type="PANTHER" id="PTHR31839:SF2">
    <property type="entry name" value="DEHYDRATION-RESPONSIVE ELEMENT-BINDING PROTEIN 1D"/>
    <property type="match status" value="1"/>
</dbReference>
<comment type="similarity">
    <text evidence="7">Belongs to the AP2/ERF transcription factor family. ERF subfamily.</text>
</comment>
<dbReference type="InterPro" id="IPR016177">
    <property type="entry name" value="DNA-bd_dom_sf"/>
</dbReference>
<evidence type="ECO:0000256" key="3">
    <source>
        <dbReference type="ARBA" id="ARBA00023125"/>
    </source>
</evidence>
<dbReference type="EMBL" id="OZ019907">
    <property type="protein sequence ID" value="CAK9205549.1"/>
    <property type="molecule type" value="Genomic_DNA"/>
</dbReference>
<dbReference type="InterPro" id="IPR001471">
    <property type="entry name" value="AP2/ERF_dom"/>
</dbReference>
<keyword evidence="6" id="KW-0539">Nucleus</keyword>
<gene>
    <name evidence="10" type="ORF">CSSPTR1EN2_LOCUS7904</name>
</gene>
<reference evidence="10" key="1">
    <citation type="submission" date="2024-02" db="EMBL/GenBank/DDBJ databases">
        <authorList>
            <consortium name="ELIXIR-Norway"/>
            <consortium name="Elixir Norway"/>
        </authorList>
    </citation>
    <scope>NUCLEOTIDE SEQUENCE</scope>
</reference>
<keyword evidence="5" id="KW-0804">Transcription</keyword>
<proteinExistence type="inferred from homology"/>
<organism evidence="10 11">
    <name type="scientific">Sphagnum troendelagicum</name>
    <dbReference type="NCBI Taxonomy" id="128251"/>
    <lineage>
        <taxon>Eukaryota</taxon>
        <taxon>Viridiplantae</taxon>
        <taxon>Streptophyta</taxon>
        <taxon>Embryophyta</taxon>
        <taxon>Bryophyta</taxon>
        <taxon>Sphagnophytina</taxon>
        <taxon>Sphagnopsida</taxon>
        <taxon>Sphagnales</taxon>
        <taxon>Sphagnaceae</taxon>
        <taxon>Sphagnum</taxon>
    </lineage>
</organism>
<keyword evidence="2" id="KW-0805">Transcription regulation</keyword>
<evidence type="ECO:0000256" key="2">
    <source>
        <dbReference type="ARBA" id="ARBA00023015"/>
    </source>
</evidence>
<dbReference type="PANTHER" id="PTHR31839">
    <property type="entry name" value="DEHYDRATION-RESPONSIVE ELEMENT-BINDING PROTEIN 1D"/>
    <property type="match status" value="1"/>
</dbReference>
<dbReference type="InterPro" id="IPR045277">
    <property type="entry name" value="DRE1A-I"/>
</dbReference>
<accession>A0ABP0TVE1</accession>